<evidence type="ECO:0000313" key="8">
    <source>
        <dbReference type="Proteomes" id="UP000246964"/>
    </source>
</evidence>
<evidence type="ECO:0000259" key="6">
    <source>
        <dbReference type="Pfam" id="PF00700"/>
    </source>
</evidence>
<evidence type="ECO:0000256" key="2">
    <source>
        <dbReference type="ARBA" id="ARBA00022525"/>
    </source>
</evidence>
<reference evidence="7 8" key="1">
    <citation type="submission" date="2018-05" db="EMBL/GenBank/DDBJ databases">
        <title>Freshwater and sediment microbial communities from various areas in North America, analyzing microbe dynamics in response to fracking.</title>
        <authorList>
            <person name="Lamendella R."/>
        </authorList>
    </citation>
    <scope>NUCLEOTIDE SEQUENCE [LARGE SCALE GENOMIC DNA]</scope>
    <source>
        <strain evidence="7 8">125B1</strain>
    </source>
</reference>
<evidence type="ECO:0000313" key="7">
    <source>
        <dbReference type="EMBL" id="PWW13739.1"/>
    </source>
</evidence>
<dbReference type="RefSeq" id="WP_181394908.1">
    <property type="nucleotide sequence ID" value="NZ_QGTT01000005.1"/>
</dbReference>
<accession>A0A317Q8S0</accession>
<keyword evidence="7" id="KW-0282">Flagellum</keyword>
<dbReference type="PANTHER" id="PTHR42792:SF2">
    <property type="entry name" value="FLAGELLIN"/>
    <property type="match status" value="1"/>
</dbReference>
<dbReference type="Pfam" id="PF00669">
    <property type="entry name" value="Flagellin_N"/>
    <property type="match status" value="1"/>
</dbReference>
<evidence type="ECO:0000256" key="1">
    <source>
        <dbReference type="ARBA" id="ARBA00005709"/>
    </source>
</evidence>
<feature type="domain" description="Flagellin N-terminal" evidence="5">
    <location>
        <begin position="4"/>
        <end position="139"/>
    </location>
</feature>
<proteinExistence type="inferred from homology"/>
<dbReference type="PRINTS" id="PR00207">
    <property type="entry name" value="FLAGELLIN"/>
</dbReference>
<keyword evidence="7" id="KW-0966">Cell projection</keyword>
<sequence length="822" mass="87855">MSIINTNILSHKGQAHLWQAKSTVAVALERLSSGLRINHAKDDAAGAAIANRFSSQTRGLQQASRNAQDAISLSQTALGVLDSINERLQRIRELSVQGLSDNLNKQDKDTVQAEINQHLKEIDRLAEKTNFNGLKLLNGGANRISMQVGANDQQTLQLDLTGPGFSTDALGLAGFNIAGPPTTITERNQLTGVAQHIGLYDAATTLSADGVNLPLFYNPSVGYYASDGAEGFVRLNVAATHTTATDTSSVTITPAYDLFNPTLNAGSNDLPALNPNERLLEADGTFYIESRNADDSLSYREANTLLQYEEDWATGYDIDGNPYTYKVYPAQSSYAPSNPEMGSYTAVENDFTIAGIDYNLAAAANVSFVSDSGNSLPSAALVQANSTSEFYIQSGSGSDMRYQRVAAIEQTDRLRLDAVASATTLTGSETFVAVSDSFNFAGNDYALTAVDEVILNYPGAVLVEDTASGDLYLQAADNSYYALSNVSEEYDLALTAASQSFTGVDLASAVSVSSWATPATDFTAFANVEFSGADFSGLSNLTLVQRNDGLGQWVIRGEQADGSSAYFNANVDLEFDGQQQLSAVRADATQTTPLVLGATAQQQDRVSGYSEILIDTRNVSVNYTDLEGQTYTDVLRQSDDGNYFFQLPSSSTDFSGYKTATLVDLDSTGEVVIRTKNGGSEVVFYYPSNVSAGVNYSVTAITDADGFVDDGVAHTQLNIREMGEDFRLRQPPNPLAALDRAIGMVDAKRSYLGAMENRLSAAIDHNAGMVTNLSAAKSRIMDANYALETSRLAKAQIINQAAQSVLAQANAVPETVLALLNS</sequence>
<comment type="similarity">
    <text evidence="1 4">Belongs to the bacterial flagellin family.</text>
</comment>
<evidence type="ECO:0000259" key="5">
    <source>
        <dbReference type="Pfam" id="PF00669"/>
    </source>
</evidence>
<keyword evidence="2 4" id="KW-0964">Secreted</keyword>
<keyword evidence="8" id="KW-1185">Reference proteome</keyword>
<comment type="caution">
    <text evidence="7">The sequence shown here is derived from an EMBL/GenBank/DDBJ whole genome shotgun (WGS) entry which is preliminary data.</text>
</comment>
<comment type="subcellular location">
    <subcellularLocation>
        <location evidence="4">Secreted</location>
    </subcellularLocation>
    <subcellularLocation>
        <location evidence="4">Bacterial flagellum</location>
    </subcellularLocation>
</comment>
<gene>
    <name evidence="7" type="ORF">DET45_10585</name>
</gene>
<name>A0A317Q8S0_9GAMM</name>
<comment type="function">
    <text evidence="4">Flagellin is the subunit protein which polymerizes to form the filaments of bacterial flagella.</text>
</comment>
<keyword evidence="3 4" id="KW-0975">Bacterial flagellum</keyword>
<evidence type="ECO:0000256" key="4">
    <source>
        <dbReference type="RuleBase" id="RU362073"/>
    </source>
</evidence>
<dbReference type="Gene3D" id="1.20.1330.10">
    <property type="entry name" value="f41 fragment of flagellin, N-terminal domain"/>
    <property type="match status" value="2"/>
</dbReference>
<dbReference type="InterPro" id="IPR001029">
    <property type="entry name" value="Flagellin_N"/>
</dbReference>
<dbReference type="SUPFAM" id="SSF64518">
    <property type="entry name" value="Phase 1 flagellin"/>
    <property type="match status" value="1"/>
</dbReference>
<dbReference type="GO" id="GO:0005576">
    <property type="term" value="C:extracellular region"/>
    <property type="evidence" value="ECO:0007669"/>
    <property type="project" value="UniProtKB-SubCell"/>
</dbReference>
<dbReference type="InterPro" id="IPR042187">
    <property type="entry name" value="Flagellin_C_sub2"/>
</dbReference>
<organism evidence="7 8">
    <name type="scientific">Pseudidiomarina maritima</name>
    <dbReference type="NCBI Taxonomy" id="519453"/>
    <lineage>
        <taxon>Bacteria</taxon>
        <taxon>Pseudomonadati</taxon>
        <taxon>Pseudomonadota</taxon>
        <taxon>Gammaproteobacteria</taxon>
        <taxon>Alteromonadales</taxon>
        <taxon>Idiomarinaceae</taxon>
        <taxon>Pseudidiomarina</taxon>
    </lineage>
</organism>
<dbReference type="InterPro" id="IPR001492">
    <property type="entry name" value="Flagellin"/>
</dbReference>
<dbReference type="Proteomes" id="UP000246964">
    <property type="component" value="Unassembled WGS sequence"/>
</dbReference>
<keyword evidence="7" id="KW-0969">Cilium</keyword>
<feature type="domain" description="Flagellin C-terminal" evidence="6">
    <location>
        <begin position="736"/>
        <end position="820"/>
    </location>
</feature>
<protein>
    <recommendedName>
        <fullName evidence="4">Flagellin</fullName>
    </recommendedName>
</protein>
<dbReference type="Gene3D" id="6.10.10.10">
    <property type="entry name" value="Flagellar export chaperone, C-terminal domain"/>
    <property type="match status" value="1"/>
</dbReference>
<dbReference type="InterPro" id="IPR046358">
    <property type="entry name" value="Flagellin_C"/>
</dbReference>
<dbReference type="GO" id="GO:0005198">
    <property type="term" value="F:structural molecule activity"/>
    <property type="evidence" value="ECO:0007669"/>
    <property type="project" value="UniProtKB-UniRule"/>
</dbReference>
<dbReference type="GO" id="GO:0009288">
    <property type="term" value="C:bacterial-type flagellum"/>
    <property type="evidence" value="ECO:0007669"/>
    <property type="project" value="UniProtKB-SubCell"/>
</dbReference>
<dbReference type="Pfam" id="PF00700">
    <property type="entry name" value="Flagellin_C"/>
    <property type="match status" value="1"/>
</dbReference>
<dbReference type="PANTHER" id="PTHR42792">
    <property type="entry name" value="FLAGELLIN"/>
    <property type="match status" value="1"/>
</dbReference>
<dbReference type="EMBL" id="QGTT01000005">
    <property type="protein sequence ID" value="PWW13739.1"/>
    <property type="molecule type" value="Genomic_DNA"/>
</dbReference>
<dbReference type="AlphaFoldDB" id="A0A317Q8S0"/>
<evidence type="ECO:0000256" key="3">
    <source>
        <dbReference type="ARBA" id="ARBA00023143"/>
    </source>
</evidence>